<sequence length="951" mass="107883">MTKQHSDSKKRHSPTIGHSKSKHMAKEPLHKDVEQGRESPVIPPPSAVEEKETPAVDPTPICEPTPPPPPPPIDLMKTEPILQPLIVAKYTGEIDENGFYHGQGFAIMKGGLTYKGVFEHGKMHGEGTLTWPNGTIFTGDFVCNEIKGKGVYKWTDGSCYEGETLKGLRHGQGIFKCADGAKSYKGQWVEGKRNGKGILYYDAMGTSYYDGQWKDNQKEGNGTRRYRNGNTYQGQWKNNIREGMGTMRWYDLGQEYTGVWLNGLQCGHGENTWYLKRVKSTQYPLRNYYVGDFLNGERHGYGVFHYASGAKYEGEWMSNLKHGHGKFTFKNGCEFSGVFSDDRIQDFPDLILSGMATPDIARSGIPIHSPGVIRAQSIMGIPTQATDVFLDVDIGDMLMDYGYDLEQRQTEVNNILCLLLRHASHLKQLYKIYSCIGEYMPIDKTSIMSKLQYLRFLKDYGIHRLGCSVIELEKLIGEQINDAGYYRKKIFFRDFLHSTIRISDILYKDQLDEDCNTLSNCFRAFLNNLLVPPETVEVKGSVFVSVEKCQEVMGHLDFFMKMYEHYRHIYVTNGNHKHPYKELYSLKQRHLLFIFHELGLLSKDLTTTKLVEIVSQEDRDEEGYFNLELQISPLEFVEVIVSVATCFVTTKLLHQHQQPKGEEHKHVVEGREKEKITTDDGKDGSGGGVEKKNENPIIDIVEHDTDTMASKEHDTSKGDGHSTANSDQSSHQTSKTIQSAASNTKISKNKKNRTNKLEKENSQLGRKEKNREDKKISVPARPNVLDDLKSSELKSSPSAKRKVSQHIQETAQHQHGGEEHVQPTNPGLLHDIQEMKIEHDPKKMEEQLSLATIRPTESNMTSTAGMTSHVTSNDVTVIPKVISLDQFDTWSAKLNLFVESYLKPAFERSLDSTEKKDEEMERVDKDSKTLMLLVKFTDATPIVRSTVDLVR</sequence>
<evidence type="ECO:0000256" key="8">
    <source>
        <dbReference type="ARBA" id="ARBA00023273"/>
    </source>
</evidence>
<dbReference type="Pfam" id="PF02493">
    <property type="entry name" value="MORN"/>
    <property type="match status" value="9"/>
</dbReference>
<name>A0A7M5WUS4_9CNID</name>
<dbReference type="AlphaFoldDB" id="A0A7M5WUS4"/>
<dbReference type="RefSeq" id="XP_066910640.1">
    <property type="nucleotide sequence ID" value="XM_067054539.1"/>
</dbReference>
<evidence type="ECO:0000313" key="10">
    <source>
        <dbReference type="EnsemblMetazoa" id="CLYHEMP013333.1"/>
    </source>
</evidence>
<evidence type="ECO:0000256" key="1">
    <source>
        <dbReference type="ARBA" id="ARBA00004230"/>
    </source>
</evidence>
<accession>A0A7M5WUS4</accession>
<evidence type="ECO:0000256" key="2">
    <source>
        <dbReference type="ARBA" id="ARBA00004430"/>
    </source>
</evidence>
<keyword evidence="7" id="KW-0206">Cytoskeleton</keyword>
<keyword evidence="3" id="KW-0963">Cytoplasm</keyword>
<feature type="region of interest" description="Disordered" evidence="9">
    <location>
        <begin position="654"/>
        <end position="824"/>
    </location>
</feature>
<feature type="compositionally biased region" description="Polar residues" evidence="9">
    <location>
        <begin position="722"/>
        <end position="746"/>
    </location>
</feature>
<keyword evidence="8" id="KW-0966">Cell projection</keyword>
<feature type="compositionally biased region" description="Basic and acidic residues" evidence="9">
    <location>
        <begin position="24"/>
        <end position="37"/>
    </location>
</feature>
<dbReference type="GO" id="GO:0005930">
    <property type="term" value="C:axoneme"/>
    <property type="evidence" value="ECO:0007669"/>
    <property type="project" value="UniProtKB-SubCell"/>
</dbReference>
<evidence type="ECO:0000256" key="4">
    <source>
        <dbReference type="ARBA" id="ARBA00022737"/>
    </source>
</evidence>
<proteinExistence type="predicted"/>
<feature type="compositionally biased region" description="Basic residues" evidence="9">
    <location>
        <begin position="8"/>
        <end position="23"/>
    </location>
</feature>
<evidence type="ECO:0000256" key="6">
    <source>
        <dbReference type="ARBA" id="ARBA00023069"/>
    </source>
</evidence>
<dbReference type="SUPFAM" id="SSF82185">
    <property type="entry name" value="Histone H3 K4-specific methyltransferase SET7/9 N-terminal domain"/>
    <property type="match status" value="2"/>
</dbReference>
<organism evidence="10 11">
    <name type="scientific">Clytia hemisphaerica</name>
    <dbReference type="NCBI Taxonomy" id="252671"/>
    <lineage>
        <taxon>Eukaryota</taxon>
        <taxon>Metazoa</taxon>
        <taxon>Cnidaria</taxon>
        <taxon>Hydrozoa</taxon>
        <taxon>Hydroidolina</taxon>
        <taxon>Leptothecata</taxon>
        <taxon>Obeliida</taxon>
        <taxon>Clytiidae</taxon>
        <taxon>Clytia</taxon>
    </lineage>
</organism>
<dbReference type="Proteomes" id="UP000594262">
    <property type="component" value="Unplaced"/>
</dbReference>
<keyword evidence="11" id="KW-1185">Reference proteome</keyword>
<dbReference type="PANTHER" id="PTHR46613">
    <property type="entry name" value="RADIAL SPOKE HEAD 10 HOMOLOG B-RELATED"/>
    <property type="match status" value="1"/>
</dbReference>
<evidence type="ECO:0000256" key="5">
    <source>
        <dbReference type="ARBA" id="ARBA00022846"/>
    </source>
</evidence>
<dbReference type="OrthoDB" id="294378at2759"/>
<dbReference type="EnsemblMetazoa" id="CLYHEMT013333.1">
    <property type="protein sequence ID" value="CLYHEMP013333.1"/>
    <property type="gene ID" value="CLYHEMG013333"/>
</dbReference>
<dbReference type="GO" id="GO:0031514">
    <property type="term" value="C:motile cilium"/>
    <property type="evidence" value="ECO:0007669"/>
    <property type="project" value="UniProtKB-SubCell"/>
</dbReference>
<dbReference type="Gene3D" id="2.20.110.10">
    <property type="entry name" value="Histone H3 K4-specific methyltransferase SET7/9 N-terminal domain"/>
    <property type="match status" value="3"/>
</dbReference>
<dbReference type="InterPro" id="IPR003409">
    <property type="entry name" value="MORN"/>
</dbReference>
<evidence type="ECO:0000256" key="7">
    <source>
        <dbReference type="ARBA" id="ARBA00023212"/>
    </source>
</evidence>
<reference evidence="10" key="1">
    <citation type="submission" date="2021-01" db="UniProtKB">
        <authorList>
            <consortium name="EnsemblMetazoa"/>
        </authorList>
    </citation>
    <scope>IDENTIFICATION</scope>
</reference>
<protein>
    <submittedName>
        <fullName evidence="10">Uncharacterized protein</fullName>
    </submittedName>
</protein>
<keyword evidence="5" id="KW-0282">Flagellum</keyword>
<feature type="compositionally biased region" description="Basic and acidic residues" evidence="9">
    <location>
        <begin position="659"/>
        <end position="720"/>
    </location>
</feature>
<feature type="compositionally biased region" description="Basic and acidic residues" evidence="9">
    <location>
        <begin position="755"/>
        <end position="776"/>
    </location>
</feature>
<evidence type="ECO:0000256" key="9">
    <source>
        <dbReference type="SAM" id="MobiDB-lite"/>
    </source>
</evidence>
<dbReference type="GeneID" id="136797962"/>
<evidence type="ECO:0000256" key="3">
    <source>
        <dbReference type="ARBA" id="ARBA00022490"/>
    </source>
</evidence>
<evidence type="ECO:0000313" key="11">
    <source>
        <dbReference type="Proteomes" id="UP000594262"/>
    </source>
</evidence>
<comment type="subcellular location">
    <subcellularLocation>
        <location evidence="1">Cell projection</location>
        <location evidence="1">Cilium</location>
        <location evidence="1">Flagellum</location>
    </subcellularLocation>
    <subcellularLocation>
        <location evidence="2">Cytoplasm</location>
        <location evidence="2">Cytoskeleton</location>
        <location evidence="2">Cilium axoneme</location>
    </subcellularLocation>
</comment>
<feature type="region of interest" description="Disordered" evidence="9">
    <location>
        <begin position="1"/>
        <end position="71"/>
    </location>
</feature>
<keyword evidence="4" id="KW-0677">Repeat</keyword>
<feature type="compositionally biased region" description="Pro residues" evidence="9">
    <location>
        <begin position="61"/>
        <end position="71"/>
    </location>
</feature>
<keyword evidence="6" id="KW-0969">Cilium</keyword>
<dbReference type="SMART" id="SM00698">
    <property type="entry name" value="MORN"/>
    <property type="match status" value="9"/>
</dbReference>
<dbReference type="PANTHER" id="PTHR46613:SF1">
    <property type="entry name" value="RADIAL SPOKE HEAD 10 HOMOLOG B-RELATED"/>
    <property type="match status" value="1"/>
</dbReference>